<gene>
    <name evidence="9" type="ORF">DCAR_0833035</name>
</gene>
<sequence>MPCQNMQYWTFTGLVGAFLDLGIAYCVLCASSLAFFVSEFLGLFGLRLPCPCDGMFTRPRNHYCLQRLLFDYPHEKVGYVLCSVRNKFPFHSELTNDENLGVKLVEERSNLGNGYYVDFEAEASCSSVSDAKVSRNTGEKEMVPRKGIGFEFNVGRWPDKKIDMKGKGISIHRPRANMRRRRKGGYDHKRSSSVSSHDQVPVPRYSSSIKKEKNEDLGGMSASDEADTNYLSGGSGSRDVDLNSSLPGMNLKEKYESSNEDFMSDARGALSLGDEINTIGVLEQALKEEHAARVALYIELDKERHAAASAADEAMAMILRLQEEKASVEMQARQYQREIEEKSAYDTEEMNILKEIVLRREREKHFLEKEVEAYRQLLYSGKEQSELDIQSIVDKQRRESSSGYLSDDTDLMLRELNESLGKNTAAKGRISNAELTCKDTQQRPFVQLGSSEWNEDDVVPTQQGKDKYSSLNSSDDVNQELQEKEMVSVGNSQLAQPIEGQGSNNSEEPQFPKSTIPCSSDEQKKNGSEDIYGGITKNVNTNMSSVPIQIDDDDIKKHEKDTMENIVQSNEANKKEPVYDVHVINNNSKIFNEASGKKTEILPKTDTSKVTPDVSQEVSDIHKRESPSTSKIGIATDSNRSTLDMAMRLPPPGPREKSVPVSHRSSISVSDTERLKIDMEVEWLREKLRAVQERRTKLNVSVDHDKEKLQLQLLEDIASQLREIRVMTHPEKAMRQASLPLPSSEVSTYRL</sequence>
<dbReference type="PROSITE" id="PS51775">
    <property type="entry name" value="GTD_BINDING"/>
    <property type="match status" value="1"/>
</dbReference>
<dbReference type="InterPro" id="IPR007656">
    <property type="entry name" value="GTD-bd"/>
</dbReference>
<dbReference type="GO" id="GO:0016020">
    <property type="term" value="C:membrane"/>
    <property type="evidence" value="ECO:0007669"/>
    <property type="project" value="UniProtKB-SubCell"/>
</dbReference>
<keyword evidence="2 7" id="KW-0812">Transmembrane</keyword>
<evidence type="ECO:0000259" key="8">
    <source>
        <dbReference type="PROSITE" id="PS51775"/>
    </source>
</evidence>
<feature type="region of interest" description="Disordered" evidence="6">
    <location>
        <begin position="448"/>
        <end position="475"/>
    </location>
</feature>
<feature type="transmembrane region" description="Helical" evidence="7">
    <location>
        <begin position="12"/>
        <end position="37"/>
    </location>
</feature>
<dbReference type="AlphaFoldDB" id="A0AAF0XT49"/>
<feature type="compositionally biased region" description="Polar residues" evidence="6">
    <location>
        <begin position="496"/>
        <end position="520"/>
    </location>
</feature>
<feature type="coiled-coil region" evidence="5">
    <location>
        <begin position="311"/>
        <end position="338"/>
    </location>
</feature>
<protein>
    <recommendedName>
        <fullName evidence="8">GTD-binding domain-containing protein</fullName>
    </recommendedName>
</protein>
<evidence type="ECO:0000256" key="6">
    <source>
        <dbReference type="SAM" id="MobiDB-lite"/>
    </source>
</evidence>
<dbReference type="PANTHER" id="PTHR31422">
    <property type="entry name" value="BNAANNG28530D PROTEIN"/>
    <property type="match status" value="1"/>
</dbReference>
<evidence type="ECO:0000256" key="3">
    <source>
        <dbReference type="ARBA" id="ARBA00022989"/>
    </source>
</evidence>
<feature type="domain" description="GTD-binding" evidence="8">
    <location>
        <begin position="277"/>
        <end position="375"/>
    </location>
</feature>
<organism evidence="9 10">
    <name type="scientific">Daucus carota subsp. sativus</name>
    <name type="common">Carrot</name>
    <dbReference type="NCBI Taxonomy" id="79200"/>
    <lineage>
        <taxon>Eukaryota</taxon>
        <taxon>Viridiplantae</taxon>
        <taxon>Streptophyta</taxon>
        <taxon>Embryophyta</taxon>
        <taxon>Tracheophyta</taxon>
        <taxon>Spermatophyta</taxon>
        <taxon>Magnoliopsida</taxon>
        <taxon>eudicotyledons</taxon>
        <taxon>Gunneridae</taxon>
        <taxon>Pentapetalae</taxon>
        <taxon>asterids</taxon>
        <taxon>campanulids</taxon>
        <taxon>Apiales</taxon>
        <taxon>Apiaceae</taxon>
        <taxon>Apioideae</taxon>
        <taxon>Scandiceae</taxon>
        <taxon>Daucinae</taxon>
        <taxon>Daucus</taxon>
        <taxon>Daucus sect. Daucus</taxon>
    </lineage>
</organism>
<reference evidence="9" key="1">
    <citation type="journal article" date="2016" name="Nat. Genet.">
        <title>A high-quality carrot genome assembly provides new insights into carotenoid accumulation and asterid genome evolution.</title>
        <authorList>
            <person name="Iorizzo M."/>
            <person name="Ellison S."/>
            <person name="Senalik D."/>
            <person name="Zeng P."/>
            <person name="Satapoomin P."/>
            <person name="Huang J."/>
            <person name="Bowman M."/>
            <person name="Iovene M."/>
            <person name="Sanseverino W."/>
            <person name="Cavagnaro P."/>
            <person name="Yildiz M."/>
            <person name="Macko-Podgorni A."/>
            <person name="Moranska E."/>
            <person name="Grzebelus E."/>
            <person name="Grzebelus D."/>
            <person name="Ashrafi H."/>
            <person name="Zheng Z."/>
            <person name="Cheng S."/>
            <person name="Spooner D."/>
            <person name="Van Deynze A."/>
            <person name="Simon P."/>
        </authorList>
    </citation>
    <scope>NUCLEOTIDE SEQUENCE</scope>
    <source>
        <tissue evidence="9">Leaf</tissue>
    </source>
</reference>
<evidence type="ECO:0000256" key="1">
    <source>
        <dbReference type="ARBA" id="ARBA00004370"/>
    </source>
</evidence>
<keyword evidence="4 7" id="KW-0472">Membrane</keyword>
<dbReference type="Pfam" id="PF04576">
    <property type="entry name" value="Zein-binding"/>
    <property type="match status" value="1"/>
</dbReference>
<evidence type="ECO:0000256" key="7">
    <source>
        <dbReference type="SAM" id="Phobius"/>
    </source>
</evidence>
<evidence type="ECO:0000256" key="2">
    <source>
        <dbReference type="ARBA" id="ARBA00022692"/>
    </source>
</evidence>
<dbReference type="Proteomes" id="UP000077755">
    <property type="component" value="Chromosome 8"/>
</dbReference>
<dbReference type="GO" id="GO:0080115">
    <property type="term" value="F:myosin XI tail binding"/>
    <property type="evidence" value="ECO:0007669"/>
    <property type="project" value="UniProtKB-ARBA"/>
</dbReference>
<reference evidence="9" key="2">
    <citation type="submission" date="2022-03" db="EMBL/GenBank/DDBJ databases">
        <title>Draft title - Genomic analysis of global carrot germplasm unveils the trajectory of domestication and the origin of high carotenoid orange carrot.</title>
        <authorList>
            <person name="Iorizzo M."/>
            <person name="Ellison S."/>
            <person name="Senalik D."/>
            <person name="Macko-Podgorni A."/>
            <person name="Grzebelus D."/>
            <person name="Bostan H."/>
            <person name="Rolling W."/>
            <person name="Curaba J."/>
            <person name="Simon P."/>
        </authorList>
    </citation>
    <scope>NUCLEOTIDE SEQUENCE</scope>
    <source>
        <tissue evidence="9">Leaf</tissue>
    </source>
</reference>
<feature type="compositionally biased region" description="Basic residues" evidence="6">
    <location>
        <begin position="172"/>
        <end position="183"/>
    </location>
</feature>
<evidence type="ECO:0000313" key="9">
    <source>
        <dbReference type="EMBL" id="WOH13525.1"/>
    </source>
</evidence>
<feature type="region of interest" description="Disordered" evidence="6">
    <location>
        <begin position="172"/>
        <end position="245"/>
    </location>
</feature>
<keyword evidence="5" id="KW-0175">Coiled coil</keyword>
<evidence type="ECO:0000256" key="4">
    <source>
        <dbReference type="ARBA" id="ARBA00023136"/>
    </source>
</evidence>
<name>A0AAF0XT49_DAUCS</name>
<proteinExistence type="predicted"/>
<evidence type="ECO:0000256" key="5">
    <source>
        <dbReference type="SAM" id="Coils"/>
    </source>
</evidence>
<dbReference type="PANTHER" id="PTHR31422:SF3">
    <property type="entry name" value="GTD-BINDING DOMAIN-CONTAINING PROTEIN"/>
    <property type="match status" value="1"/>
</dbReference>
<dbReference type="EMBL" id="CP093350">
    <property type="protein sequence ID" value="WOH13525.1"/>
    <property type="molecule type" value="Genomic_DNA"/>
</dbReference>
<keyword evidence="10" id="KW-1185">Reference proteome</keyword>
<accession>A0AAF0XT49</accession>
<feature type="region of interest" description="Disordered" evidence="6">
    <location>
        <begin position="496"/>
        <end position="538"/>
    </location>
</feature>
<keyword evidence="3 7" id="KW-1133">Transmembrane helix</keyword>
<evidence type="ECO:0000313" key="10">
    <source>
        <dbReference type="Proteomes" id="UP000077755"/>
    </source>
</evidence>
<comment type="subcellular location">
    <subcellularLocation>
        <location evidence="1">Membrane</location>
    </subcellularLocation>
</comment>